<keyword evidence="4" id="KW-1133">Transmembrane helix</keyword>
<dbReference type="Proteomes" id="UP000789390">
    <property type="component" value="Unassembled WGS sequence"/>
</dbReference>
<dbReference type="CDD" id="cd06558">
    <property type="entry name" value="crotonase-like"/>
    <property type="match status" value="1"/>
</dbReference>
<dbReference type="Pfam" id="PF00378">
    <property type="entry name" value="ECH_1"/>
    <property type="match status" value="1"/>
</dbReference>
<proteinExistence type="predicted"/>
<dbReference type="InterPro" id="IPR029045">
    <property type="entry name" value="ClpP/crotonase-like_dom_sf"/>
</dbReference>
<dbReference type="PANTHER" id="PTHR43684">
    <property type="match status" value="1"/>
</dbReference>
<protein>
    <recommendedName>
        <fullName evidence="7">Enoyl-CoA delta isomerase 2, mitochondrial</fullName>
    </recommendedName>
</protein>
<sequence length="706" mass="79968">MACSYLAESTQQSWEFPNCNASRRNANSNSLNIHSSFIQLKHTESDANGPILLNNVFLPVRKKTLTFFEHVYNGTFCLAIYHKEWTSSLPICNSNVPFYLETKLTELDVNQWNPRLNIQQHGSNDLFIRLGINHSDGFNFNTFDIEVYNVDEDVKNCDQLAILSTNYSIKIRVSNEKIILSNLKEGYYCFQFHNPGYAYRFKMYSSIFRVVPSVHQIKSDHTVVVGAISTFLFLCTIVAASFLKKKRQNSKDRNEYSMLKTSIFLLHSNEERHQSNIQMLKKTLQERLPSCEIDDYTDEHQWESVAEEGIGWFLSRLHQEGKYIIVIEPILEEALESENIYFVIGLQQLQTLVSSPDYRRVLTVWFQNNIESGTNDSLRLFGNPIRNFRFPSESNLLKTLLAIRNNARFRFLFLKFVHVASLPGPKTLQIEIHNFITNMNLENSIVQYPGVNVKTDGKLVIIQLNVPKRKNALTPAMYAGIKNALKEASKNPNISIVAITGTGDFYSSGNDFGVLMGKLSESSPTETEALKGVIMVQDFIDTLIDFPKPIIAVLNGPAVGIAVTTLALMDAVYASNKAWLHTPFTQLGLCPEGCSSLTFPRIMGSLKASEVLLFGKKISAMEAEALGLVTKVFPDAELDSLVWPKLKEISELPPSSMMYGKNLCRDIDRELLHKVNAAECARLAECQTSEETAEAMFKWFTRRSKL</sequence>
<organism evidence="5 6">
    <name type="scientific">Daphnia galeata</name>
    <dbReference type="NCBI Taxonomy" id="27404"/>
    <lineage>
        <taxon>Eukaryota</taxon>
        <taxon>Metazoa</taxon>
        <taxon>Ecdysozoa</taxon>
        <taxon>Arthropoda</taxon>
        <taxon>Crustacea</taxon>
        <taxon>Branchiopoda</taxon>
        <taxon>Diplostraca</taxon>
        <taxon>Cladocera</taxon>
        <taxon>Anomopoda</taxon>
        <taxon>Daphniidae</taxon>
        <taxon>Daphnia</taxon>
    </lineage>
</organism>
<evidence type="ECO:0000256" key="4">
    <source>
        <dbReference type="SAM" id="Phobius"/>
    </source>
</evidence>
<dbReference type="FunFam" id="3.90.226.10:FF:000084">
    <property type="entry name" value="Enoyl-CoA delta isomerase 2, mitochondrial"/>
    <property type="match status" value="1"/>
</dbReference>
<dbReference type="AlphaFoldDB" id="A0A8J2RZA2"/>
<name>A0A8J2RZA2_9CRUS</name>
<dbReference type="InterPro" id="IPR001753">
    <property type="entry name" value="Enoyl-CoA_hydra/iso"/>
</dbReference>
<keyword evidence="4" id="KW-0812">Transmembrane</keyword>
<evidence type="ECO:0000313" key="5">
    <source>
        <dbReference type="EMBL" id="CAH0111434.1"/>
    </source>
</evidence>
<evidence type="ECO:0000256" key="3">
    <source>
        <dbReference type="ARBA" id="ARBA00023235"/>
    </source>
</evidence>
<dbReference type="EMBL" id="CAKKLH010000314">
    <property type="protein sequence ID" value="CAH0111434.1"/>
    <property type="molecule type" value="Genomic_DNA"/>
</dbReference>
<comment type="caution">
    <text evidence="5">The sequence shown here is derived from an EMBL/GenBank/DDBJ whole genome shotgun (WGS) entry which is preliminary data.</text>
</comment>
<dbReference type="SUPFAM" id="SSF52096">
    <property type="entry name" value="ClpP/crotonase"/>
    <property type="match status" value="1"/>
</dbReference>
<evidence type="ECO:0000256" key="2">
    <source>
        <dbReference type="ARBA" id="ARBA00023140"/>
    </source>
</evidence>
<dbReference type="GO" id="GO:0004165">
    <property type="term" value="F:delta(3)-delta(2)-enoyl-CoA isomerase activity"/>
    <property type="evidence" value="ECO:0007669"/>
    <property type="project" value="UniProtKB-ARBA"/>
</dbReference>
<comment type="subcellular location">
    <subcellularLocation>
        <location evidence="1">Peroxisome</location>
    </subcellularLocation>
</comment>
<accession>A0A8J2RZA2</accession>
<dbReference type="PANTHER" id="PTHR43684:SF1">
    <property type="entry name" value="ENOYL-COA DELTA ISOMERASE 2"/>
    <property type="match status" value="1"/>
</dbReference>
<dbReference type="InterPro" id="IPR014748">
    <property type="entry name" value="Enoyl-CoA_hydra_C"/>
</dbReference>
<feature type="transmembrane region" description="Helical" evidence="4">
    <location>
        <begin position="223"/>
        <end position="243"/>
    </location>
</feature>
<gene>
    <name evidence="5" type="ORF">DGAL_LOCUS15080</name>
</gene>
<dbReference type="OrthoDB" id="409763at2759"/>
<dbReference type="Gene3D" id="3.90.226.10">
    <property type="entry name" value="2-enoyl-CoA Hydratase, Chain A, domain 1"/>
    <property type="match status" value="1"/>
</dbReference>
<reference evidence="5" key="1">
    <citation type="submission" date="2021-11" db="EMBL/GenBank/DDBJ databases">
        <authorList>
            <person name="Schell T."/>
        </authorList>
    </citation>
    <scope>NUCLEOTIDE SEQUENCE</scope>
    <source>
        <strain evidence="5">M5</strain>
    </source>
</reference>
<keyword evidence="2" id="KW-0576">Peroxisome</keyword>
<dbReference type="GO" id="GO:0005777">
    <property type="term" value="C:peroxisome"/>
    <property type="evidence" value="ECO:0007669"/>
    <property type="project" value="UniProtKB-SubCell"/>
</dbReference>
<keyword evidence="4" id="KW-0472">Membrane</keyword>
<evidence type="ECO:0000256" key="1">
    <source>
        <dbReference type="ARBA" id="ARBA00004275"/>
    </source>
</evidence>
<dbReference type="InterPro" id="IPR051053">
    <property type="entry name" value="ECH/Chromodomain_protein"/>
</dbReference>
<keyword evidence="6" id="KW-1185">Reference proteome</keyword>
<keyword evidence="3" id="KW-0413">Isomerase</keyword>
<evidence type="ECO:0000313" key="6">
    <source>
        <dbReference type="Proteomes" id="UP000789390"/>
    </source>
</evidence>
<dbReference type="Gene3D" id="1.10.12.10">
    <property type="entry name" value="Lyase 2-enoyl-coa Hydratase, Chain A, domain 2"/>
    <property type="match status" value="1"/>
</dbReference>
<evidence type="ECO:0008006" key="7">
    <source>
        <dbReference type="Google" id="ProtNLM"/>
    </source>
</evidence>